<keyword evidence="8" id="KW-1185">Reference proteome</keyword>
<keyword evidence="4" id="KW-0804">Transcription</keyword>
<evidence type="ECO:0000256" key="5">
    <source>
        <dbReference type="ARBA" id="ARBA00023242"/>
    </source>
</evidence>
<organism evidence="7 8">
    <name type="scientific">Neolamprologus brichardi</name>
    <name type="common">Fairy cichlid</name>
    <name type="synonym">Lamprologus brichardi</name>
    <dbReference type="NCBI Taxonomy" id="32507"/>
    <lineage>
        <taxon>Eukaryota</taxon>
        <taxon>Metazoa</taxon>
        <taxon>Chordata</taxon>
        <taxon>Craniata</taxon>
        <taxon>Vertebrata</taxon>
        <taxon>Euteleostomi</taxon>
        <taxon>Actinopterygii</taxon>
        <taxon>Neopterygii</taxon>
        <taxon>Teleostei</taxon>
        <taxon>Neoteleostei</taxon>
        <taxon>Acanthomorphata</taxon>
        <taxon>Ovalentaria</taxon>
        <taxon>Cichlomorphae</taxon>
        <taxon>Cichliformes</taxon>
        <taxon>Cichlidae</taxon>
        <taxon>African cichlids</taxon>
        <taxon>Pseudocrenilabrinae</taxon>
        <taxon>Lamprologini</taxon>
        <taxon>Neolamprologus</taxon>
    </lineage>
</organism>
<feature type="domain" description="Transcription factor Elf N-terminal" evidence="6">
    <location>
        <begin position="15"/>
        <end position="68"/>
    </location>
</feature>
<dbReference type="Bgee" id="ENSNBRG00000023357">
    <property type="expression patterns" value="Expressed in zone of skin and 7 other cell types or tissues"/>
</dbReference>
<dbReference type="AlphaFoldDB" id="A0A3Q4I6X3"/>
<name>A0A3Q4I6X3_NEOBR</name>
<sequence>MCLFCHLCVFGEGQQGRAQGMDYPAVIVEEIPSASLAEEQNYSAQVLLYGDEAYIMQEVGNEQEVETDRDPGEAKMFCVTKSVPRSLLCYCISQILNSLSS</sequence>
<accession>A0A3Q4I6X3</accession>
<evidence type="ECO:0000256" key="2">
    <source>
        <dbReference type="ARBA" id="ARBA00022553"/>
    </source>
</evidence>
<evidence type="ECO:0000256" key="4">
    <source>
        <dbReference type="ARBA" id="ARBA00023163"/>
    </source>
</evidence>
<evidence type="ECO:0000313" key="8">
    <source>
        <dbReference type="Proteomes" id="UP000261580"/>
    </source>
</evidence>
<dbReference type="STRING" id="32507.ENSNBRP00000030711"/>
<protein>
    <recommendedName>
        <fullName evidence="6">Transcription factor Elf N-terminal domain-containing protein</fullName>
    </recommendedName>
</protein>
<keyword evidence="5" id="KW-0539">Nucleus</keyword>
<comment type="subcellular location">
    <subcellularLocation>
        <location evidence="1">Nucleus</location>
    </subcellularLocation>
</comment>
<dbReference type="Proteomes" id="UP000261580">
    <property type="component" value="Unassembled WGS sequence"/>
</dbReference>
<dbReference type="GO" id="GO:0045893">
    <property type="term" value="P:positive regulation of DNA-templated transcription"/>
    <property type="evidence" value="ECO:0007669"/>
    <property type="project" value="UniProtKB-ARBA"/>
</dbReference>
<evidence type="ECO:0000256" key="3">
    <source>
        <dbReference type="ARBA" id="ARBA00023015"/>
    </source>
</evidence>
<evidence type="ECO:0000256" key="1">
    <source>
        <dbReference type="ARBA" id="ARBA00004123"/>
    </source>
</evidence>
<proteinExistence type="predicted"/>
<evidence type="ECO:0000313" key="7">
    <source>
        <dbReference type="Ensembl" id="ENSNBRP00000030711.1"/>
    </source>
</evidence>
<dbReference type="Ensembl" id="ENSNBRT00000031494.1">
    <property type="protein sequence ID" value="ENSNBRP00000030711.1"/>
    <property type="gene ID" value="ENSNBRG00000023357.1"/>
</dbReference>
<keyword evidence="3" id="KW-0805">Transcription regulation</keyword>
<reference evidence="7" key="2">
    <citation type="submission" date="2025-09" db="UniProtKB">
        <authorList>
            <consortium name="Ensembl"/>
        </authorList>
    </citation>
    <scope>IDENTIFICATION</scope>
</reference>
<dbReference type="GO" id="GO:0005634">
    <property type="term" value="C:nucleus"/>
    <property type="evidence" value="ECO:0007669"/>
    <property type="project" value="UniProtKB-SubCell"/>
</dbReference>
<keyword evidence="2" id="KW-0597">Phosphoprotein</keyword>
<dbReference type="Pfam" id="PF12310">
    <property type="entry name" value="Elf-1_N"/>
    <property type="match status" value="1"/>
</dbReference>
<dbReference type="GeneTree" id="ENSGT00990000203987"/>
<evidence type="ECO:0000259" key="6">
    <source>
        <dbReference type="Pfam" id="PF12310"/>
    </source>
</evidence>
<reference evidence="7" key="1">
    <citation type="submission" date="2025-08" db="UniProtKB">
        <authorList>
            <consortium name="Ensembl"/>
        </authorList>
    </citation>
    <scope>IDENTIFICATION</scope>
</reference>
<dbReference type="InterPro" id="IPR022084">
    <property type="entry name" value="TF_Elf_N"/>
</dbReference>